<comment type="subcellular location">
    <subcellularLocation>
        <location evidence="1">Chromosome</location>
    </subcellularLocation>
</comment>
<evidence type="ECO:0000256" key="3">
    <source>
        <dbReference type="ARBA" id="ARBA00022603"/>
    </source>
</evidence>
<name>A0AAF3F9A9_9BILA</name>
<dbReference type="GO" id="GO:0008168">
    <property type="term" value="F:methyltransferase activity"/>
    <property type="evidence" value="ECO:0007669"/>
    <property type="project" value="UniProtKB-KW"/>
</dbReference>
<dbReference type="GO" id="GO:0005694">
    <property type="term" value="C:chromosome"/>
    <property type="evidence" value="ECO:0007669"/>
    <property type="project" value="UniProtKB-SubCell"/>
</dbReference>
<keyword evidence="5" id="KW-0949">S-adenosyl-L-methionine</keyword>
<dbReference type="Gene3D" id="2.170.270.10">
    <property type="entry name" value="SET domain"/>
    <property type="match status" value="1"/>
</dbReference>
<keyword evidence="4" id="KW-0808">Transferase</keyword>
<accession>A0AAF3F9A9</accession>
<dbReference type="InterPro" id="IPR050973">
    <property type="entry name" value="H3K9_Histone-Lys_N-MTase"/>
</dbReference>
<keyword evidence="2" id="KW-0158">Chromosome</keyword>
<protein>
    <submittedName>
        <fullName evidence="7">Uncharacterized protein</fullName>
    </submittedName>
</protein>
<proteinExistence type="predicted"/>
<dbReference type="PANTHER" id="PTHR46223:SF3">
    <property type="entry name" value="HISTONE-LYSINE N-METHYLTRANSFERASE SET-23"/>
    <property type="match status" value="1"/>
</dbReference>
<keyword evidence="6" id="KW-1185">Reference proteome</keyword>
<dbReference type="AlphaFoldDB" id="A0AAF3F9A9"/>
<dbReference type="SUPFAM" id="SSF82199">
    <property type="entry name" value="SET domain"/>
    <property type="match status" value="1"/>
</dbReference>
<evidence type="ECO:0000313" key="6">
    <source>
        <dbReference type="Proteomes" id="UP000887575"/>
    </source>
</evidence>
<evidence type="ECO:0000256" key="4">
    <source>
        <dbReference type="ARBA" id="ARBA00022679"/>
    </source>
</evidence>
<evidence type="ECO:0000313" key="7">
    <source>
        <dbReference type="WBParaSite" id="MBELARI_LOCUS3185.2"/>
    </source>
</evidence>
<keyword evidence="3" id="KW-0489">Methyltransferase</keyword>
<evidence type="ECO:0000256" key="1">
    <source>
        <dbReference type="ARBA" id="ARBA00004286"/>
    </source>
</evidence>
<reference evidence="7" key="1">
    <citation type="submission" date="2024-02" db="UniProtKB">
        <authorList>
            <consortium name="WormBaseParasite"/>
        </authorList>
    </citation>
    <scope>IDENTIFICATION</scope>
</reference>
<sequence length="67" mass="7946">MCRQRVLQEGRQIPLVLFWEGRKGWGLRTIFKIPKNVFVGEYVGESFDGNHKARQQIPGDRRHKPRK</sequence>
<dbReference type="WBParaSite" id="MBELARI_LOCUS3185.2">
    <property type="protein sequence ID" value="MBELARI_LOCUS3185.2"/>
    <property type="gene ID" value="MBELARI_LOCUS3185"/>
</dbReference>
<evidence type="ECO:0000256" key="5">
    <source>
        <dbReference type="ARBA" id="ARBA00022691"/>
    </source>
</evidence>
<organism evidence="6 7">
    <name type="scientific">Mesorhabditis belari</name>
    <dbReference type="NCBI Taxonomy" id="2138241"/>
    <lineage>
        <taxon>Eukaryota</taxon>
        <taxon>Metazoa</taxon>
        <taxon>Ecdysozoa</taxon>
        <taxon>Nematoda</taxon>
        <taxon>Chromadorea</taxon>
        <taxon>Rhabditida</taxon>
        <taxon>Rhabditina</taxon>
        <taxon>Rhabditomorpha</taxon>
        <taxon>Rhabditoidea</taxon>
        <taxon>Rhabditidae</taxon>
        <taxon>Mesorhabditinae</taxon>
        <taxon>Mesorhabditis</taxon>
    </lineage>
</organism>
<dbReference type="InterPro" id="IPR046341">
    <property type="entry name" value="SET_dom_sf"/>
</dbReference>
<dbReference type="PANTHER" id="PTHR46223">
    <property type="entry name" value="HISTONE-LYSINE N-METHYLTRANSFERASE SUV39H"/>
    <property type="match status" value="1"/>
</dbReference>
<dbReference type="GO" id="GO:0032259">
    <property type="term" value="P:methylation"/>
    <property type="evidence" value="ECO:0007669"/>
    <property type="project" value="UniProtKB-KW"/>
</dbReference>
<evidence type="ECO:0000256" key="2">
    <source>
        <dbReference type="ARBA" id="ARBA00022454"/>
    </source>
</evidence>
<dbReference type="Proteomes" id="UP000887575">
    <property type="component" value="Unassembled WGS sequence"/>
</dbReference>